<feature type="transmembrane region" description="Helical" evidence="6">
    <location>
        <begin position="74"/>
        <end position="95"/>
    </location>
</feature>
<dbReference type="InterPro" id="IPR000620">
    <property type="entry name" value="EamA_dom"/>
</dbReference>
<dbReference type="AlphaFoldDB" id="A0A344TSC3"/>
<keyword evidence="3 6" id="KW-0812">Transmembrane</keyword>
<feature type="transmembrane region" description="Helical" evidence="6">
    <location>
        <begin position="151"/>
        <end position="171"/>
    </location>
</feature>
<name>A0A344TSC3_9BACT</name>
<reference evidence="8 9" key="1">
    <citation type="submission" date="2018-07" db="EMBL/GenBank/DDBJ databases">
        <title>Genome sequencing of Runella.</title>
        <authorList>
            <person name="Baek M.-G."/>
            <person name="Yi H."/>
        </authorList>
    </citation>
    <scope>NUCLEOTIDE SEQUENCE [LARGE SCALE GENOMIC DNA]</scope>
    <source>
        <strain evidence="8 9">HYN0085</strain>
    </source>
</reference>
<dbReference type="SUPFAM" id="SSF103481">
    <property type="entry name" value="Multidrug resistance efflux transporter EmrE"/>
    <property type="match status" value="2"/>
</dbReference>
<dbReference type="GO" id="GO:0016020">
    <property type="term" value="C:membrane"/>
    <property type="evidence" value="ECO:0007669"/>
    <property type="project" value="UniProtKB-SubCell"/>
</dbReference>
<feature type="transmembrane region" description="Helical" evidence="6">
    <location>
        <begin position="101"/>
        <end position="121"/>
    </location>
</feature>
<feature type="transmembrane region" description="Helical" evidence="6">
    <location>
        <begin position="12"/>
        <end position="32"/>
    </location>
</feature>
<protein>
    <submittedName>
        <fullName evidence="8">EamA/RhaT family transporter</fullName>
    </submittedName>
</protein>
<dbReference type="PANTHER" id="PTHR32322">
    <property type="entry name" value="INNER MEMBRANE TRANSPORTER"/>
    <property type="match status" value="1"/>
</dbReference>
<sequence>MSKVNDSSKSPLQAWILLVLVALTWGTSFFLIKKSLITYSVTEVAAGRLFLASLFFVPIMVSSRRQIPVDRYPYLLISSLTGFVIPAFLFALAGTKLNSSLSGMLNSLSPLFTLVIGVLFFAQPRRPVQIIGILLGLLGSSFLIFSKGAGAINIANPYAFLILLATVLYGININTISRHLSHLPSLAMTSWTFAFTGPISFVILFFTDFFPKITLAENFQPSLILLALGLVGSGLASVLFNRIVQLASGLFAASVTYLIPIVAISWGIFDGERISFQQYLGMGIILTGIYLVNRRERLSIAKS</sequence>
<dbReference type="OrthoDB" id="1117213at2"/>
<feature type="transmembrane region" description="Helical" evidence="6">
    <location>
        <begin position="275"/>
        <end position="293"/>
    </location>
</feature>
<dbReference type="PANTHER" id="PTHR32322:SF2">
    <property type="entry name" value="EAMA DOMAIN-CONTAINING PROTEIN"/>
    <property type="match status" value="1"/>
</dbReference>
<dbReference type="Proteomes" id="UP000251993">
    <property type="component" value="Chromosome"/>
</dbReference>
<evidence type="ECO:0000313" key="8">
    <source>
        <dbReference type="EMBL" id="AXE21544.1"/>
    </source>
</evidence>
<evidence type="ECO:0000256" key="4">
    <source>
        <dbReference type="ARBA" id="ARBA00022989"/>
    </source>
</evidence>
<keyword evidence="5 6" id="KW-0472">Membrane</keyword>
<evidence type="ECO:0000256" key="2">
    <source>
        <dbReference type="ARBA" id="ARBA00007362"/>
    </source>
</evidence>
<feature type="domain" description="EamA" evidence="7">
    <location>
        <begin position="158"/>
        <end position="293"/>
    </location>
</feature>
<feature type="transmembrane region" description="Helical" evidence="6">
    <location>
        <begin position="219"/>
        <end position="240"/>
    </location>
</feature>
<dbReference type="KEGG" id="run:DR864_14420"/>
<proteinExistence type="inferred from homology"/>
<evidence type="ECO:0000256" key="3">
    <source>
        <dbReference type="ARBA" id="ARBA00022692"/>
    </source>
</evidence>
<keyword evidence="9" id="KW-1185">Reference proteome</keyword>
<evidence type="ECO:0000256" key="1">
    <source>
        <dbReference type="ARBA" id="ARBA00004141"/>
    </source>
</evidence>
<feature type="transmembrane region" description="Helical" evidence="6">
    <location>
        <begin position="247"/>
        <end position="269"/>
    </location>
</feature>
<gene>
    <name evidence="8" type="ORF">DR864_14420</name>
</gene>
<comment type="subcellular location">
    <subcellularLocation>
        <location evidence="1">Membrane</location>
        <topology evidence="1">Multi-pass membrane protein</topology>
    </subcellularLocation>
</comment>
<dbReference type="EMBL" id="CP030850">
    <property type="protein sequence ID" value="AXE21544.1"/>
    <property type="molecule type" value="Genomic_DNA"/>
</dbReference>
<keyword evidence="4 6" id="KW-1133">Transmembrane helix</keyword>
<dbReference type="Pfam" id="PF00892">
    <property type="entry name" value="EamA"/>
    <property type="match status" value="2"/>
</dbReference>
<comment type="similarity">
    <text evidence="2">Belongs to the EamA transporter family.</text>
</comment>
<accession>A0A344TSC3</accession>
<evidence type="ECO:0000313" key="9">
    <source>
        <dbReference type="Proteomes" id="UP000251993"/>
    </source>
</evidence>
<dbReference type="InterPro" id="IPR037185">
    <property type="entry name" value="EmrE-like"/>
</dbReference>
<evidence type="ECO:0000259" key="7">
    <source>
        <dbReference type="Pfam" id="PF00892"/>
    </source>
</evidence>
<feature type="transmembrane region" description="Helical" evidence="6">
    <location>
        <begin position="44"/>
        <end position="62"/>
    </location>
</feature>
<feature type="domain" description="EamA" evidence="7">
    <location>
        <begin position="16"/>
        <end position="144"/>
    </location>
</feature>
<dbReference type="InterPro" id="IPR050638">
    <property type="entry name" value="AA-Vitamin_Transporters"/>
</dbReference>
<organism evidence="8 9">
    <name type="scientific">Runella rosea</name>
    <dbReference type="NCBI Taxonomy" id="2259595"/>
    <lineage>
        <taxon>Bacteria</taxon>
        <taxon>Pseudomonadati</taxon>
        <taxon>Bacteroidota</taxon>
        <taxon>Cytophagia</taxon>
        <taxon>Cytophagales</taxon>
        <taxon>Spirosomataceae</taxon>
        <taxon>Runella</taxon>
    </lineage>
</organism>
<feature type="transmembrane region" description="Helical" evidence="6">
    <location>
        <begin position="128"/>
        <end position="145"/>
    </location>
</feature>
<evidence type="ECO:0000256" key="6">
    <source>
        <dbReference type="SAM" id="Phobius"/>
    </source>
</evidence>
<evidence type="ECO:0000256" key="5">
    <source>
        <dbReference type="ARBA" id="ARBA00023136"/>
    </source>
</evidence>
<feature type="transmembrane region" description="Helical" evidence="6">
    <location>
        <begin position="183"/>
        <end position="207"/>
    </location>
</feature>